<dbReference type="RefSeq" id="WP_345214591.1">
    <property type="nucleotide sequence ID" value="NZ_BAABGN010000001.1"/>
</dbReference>
<dbReference type="PANTHER" id="PTHR45953">
    <property type="entry name" value="IDURONATE 2-SULFATASE"/>
    <property type="match status" value="1"/>
</dbReference>
<evidence type="ECO:0000256" key="1">
    <source>
        <dbReference type="ARBA" id="ARBA00022723"/>
    </source>
</evidence>
<dbReference type="InterPro" id="IPR000917">
    <property type="entry name" value="Sulfatase_N"/>
</dbReference>
<evidence type="ECO:0000259" key="3">
    <source>
        <dbReference type="Pfam" id="PF00884"/>
    </source>
</evidence>
<dbReference type="Proteomes" id="UP001500622">
    <property type="component" value="Unassembled WGS sequence"/>
</dbReference>
<dbReference type="InterPro" id="IPR017850">
    <property type="entry name" value="Alkaline_phosphatase_core_sf"/>
</dbReference>
<dbReference type="Pfam" id="PF00884">
    <property type="entry name" value="Sulfatase"/>
    <property type="match status" value="1"/>
</dbReference>
<dbReference type="SUPFAM" id="SSF53649">
    <property type="entry name" value="Alkaline phosphatase-like"/>
    <property type="match status" value="1"/>
</dbReference>
<evidence type="ECO:0000313" key="4">
    <source>
        <dbReference type="EMBL" id="GAA4415387.1"/>
    </source>
</evidence>
<keyword evidence="2" id="KW-0378">Hydrolase</keyword>
<evidence type="ECO:0000256" key="2">
    <source>
        <dbReference type="ARBA" id="ARBA00022801"/>
    </source>
</evidence>
<dbReference type="PANTHER" id="PTHR45953:SF1">
    <property type="entry name" value="IDURONATE 2-SULFATASE"/>
    <property type="match status" value="1"/>
</dbReference>
<dbReference type="CDD" id="cd16148">
    <property type="entry name" value="sulfatase_like"/>
    <property type="match status" value="1"/>
</dbReference>
<keyword evidence="5" id="KW-1185">Reference proteome</keyword>
<dbReference type="Gene3D" id="3.40.720.10">
    <property type="entry name" value="Alkaline Phosphatase, subunit A"/>
    <property type="match status" value="1"/>
</dbReference>
<keyword evidence="1" id="KW-0479">Metal-binding</keyword>
<evidence type="ECO:0000313" key="5">
    <source>
        <dbReference type="Proteomes" id="UP001500622"/>
    </source>
</evidence>
<organism evidence="4 5">
    <name type="scientific">Georgenia halophila</name>
    <dbReference type="NCBI Taxonomy" id="620889"/>
    <lineage>
        <taxon>Bacteria</taxon>
        <taxon>Bacillati</taxon>
        <taxon>Actinomycetota</taxon>
        <taxon>Actinomycetes</taxon>
        <taxon>Micrococcales</taxon>
        <taxon>Bogoriellaceae</taxon>
        <taxon>Georgenia</taxon>
    </lineage>
</organism>
<gene>
    <name evidence="4" type="ORF">GCM10023169_01650</name>
</gene>
<sequence>MKRAIILMFDSLNRHMLSPYASDAFVDAPNFARLARKTVTFDNFYAGSLPCMPARRELHTGRYNFLHRSWGPVEPFDDSMPQTLSEAGIHTHLATDHPHYWEDGGATYHTRYTTCEFFRGQEGDPWKGVVDDGDGPLVHGMPARLRRQEEINRRYIPTEQEHYQTLTVDAGLHFLETNRDADRWMLQLELFDPHEPFFTHQQYKDRYPHDYDGPEFDWPGYQKVVEPDDQVDHARYEYAALVSMCDRSLGRVLDFMDEHEMWQDTMLLVNTDHGFLLGEHGWWAKSVQPWFNELVHLPMFLWDPRTGGAGRRNDTLAQTIDIAPTILGYFGLEPDPDVQGRDLASTFDDGPEVTFGDGLEVTFGDGPEVREGALFGVFGGHINVTDGRYVYMRAAAHRSNAPLEEHTLMPTHMRSRFSVTELADWEPAAAFSFTKGLRTMRMPSTSSWMNSWTHGTLLFDLASDPGQEHPIQDDGVELRMLRLLADLMRDNDAPRSQFERIGIPYDAPPRPEHLRVREDSERAAATAAALPPLAELGGNGLLTAPLTELIGDPAMRLVVDRHAPELTETELITLTPGMSLLALARFAAIPTKTLTALAADLSAASEPV</sequence>
<protein>
    <submittedName>
        <fullName evidence="4">Sulfatase</fullName>
    </submittedName>
</protein>
<feature type="domain" description="Sulfatase N-terminal" evidence="3">
    <location>
        <begin position="5"/>
        <end position="331"/>
    </location>
</feature>
<proteinExistence type="predicted"/>
<comment type="caution">
    <text evidence="4">The sequence shown here is derived from an EMBL/GenBank/DDBJ whole genome shotgun (WGS) entry which is preliminary data.</text>
</comment>
<name>A0ABP8KTD8_9MICO</name>
<accession>A0ABP8KTD8</accession>
<reference evidence="5" key="1">
    <citation type="journal article" date="2019" name="Int. J. Syst. Evol. Microbiol.">
        <title>The Global Catalogue of Microorganisms (GCM) 10K type strain sequencing project: providing services to taxonomists for standard genome sequencing and annotation.</title>
        <authorList>
            <consortium name="The Broad Institute Genomics Platform"/>
            <consortium name="The Broad Institute Genome Sequencing Center for Infectious Disease"/>
            <person name="Wu L."/>
            <person name="Ma J."/>
        </authorList>
    </citation>
    <scope>NUCLEOTIDE SEQUENCE [LARGE SCALE GENOMIC DNA]</scope>
    <source>
        <strain evidence="5">JCM 17810</strain>
    </source>
</reference>
<dbReference type="EMBL" id="BAABGN010000001">
    <property type="protein sequence ID" value="GAA4415387.1"/>
    <property type="molecule type" value="Genomic_DNA"/>
</dbReference>